<feature type="domain" description="FtsX extracellular" evidence="15">
    <location>
        <begin position="62"/>
        <end position="154"/>
    </location>
</feature>
<evidence type="ECO:0000313" key="16">
    <source>
        <dbReference type="EMBL" id="SFU27503.1"/>
    </source>
</evidence>
<evidence type="ECO:0000256" key="13">
    <source>
        <dbReference type="SAM" id="Phobius"/>
    </source>
</evidence>
<comment type="subunit">
    <text evidence="3">Forms a membrane-associated complex with FtsE.</text>
</comment>
<dbReference type="InterPro" id="IPR003838">
    <property type="entry name" value="ABC3_permease_C"/>
</dbReference>
<dbReference type="Pfam" id="PF02687">
    <property type="entry name" value="FtsX"/>
    <property type="match status" value="1"/>
</dbReference>
<keyword evidence="6 12" id="KW-0997">Cell inner membrane</keyword>
<evidence type="ECO:0000256" key="6">
    <source>
        <dbReference type="ARBA" id="ARBA00022519"/>
    </source>
</evidence>
<evidence type="ECO:0000256" key="1">
    <source>
        <dbReference type="ARBA" id="ARBA00004429"/>
    </source>
</evidence>
<dbReference type="OrthoDB" id="9813411at2"/>
<accession>A0A1I7EUB6</accession>
<evidence type="ECO:0000256" key="5">
    <source>
        <dbReference type="ARBA" id="ARBA00022475"/>
    </source>
</evidence>
<feature type="domain" description="ABC3 transporter permease C-terminal" evidence="14">
    <location>
        <begin position="177"/>
        <end position="288"/>
    </location>
</feature>
<dbReference type="EMBL" id="FPBL01000001">
    <property type="protein sequence ID" value="SFU27503.1"/>
    <property type="molecule type" value="Genomic_DNA"/>
</dbReference>
<reference evidence="16 17" key="1">
    <citation type="submission" date="2016-10" db="EMBL/GenBank/DDBJ databases">
        <authorList>
            <person name="de Groot N.N."/>
        </authorList>
    </citation>
    <scope>NUCLEOTIDE SEQUENCE [LARGE SCALE GENOMIC DNA]</scope>
    <source>
        <strain evidence="16 17">Nm24</strain>
    </source>
</reference>
<dbReference type="GO" id="GO:0005886">
    <property type="term" value="C:plasma membrane"/>
    <property type="evidence" value="ECO:0007669"/>
    <property type="project" value="UniProtKB-SubCell"/>
</dbReference>
<dbReference type="PANTHER" id="PTHR47755">
    <property type="entry name" value="CELL DIVISION PROTEIN FTSX"/>
    <property type="match status" value="1"/>
</dbReference>
<comment type="similarity">
    <text evidence="2 12">Belongs to the ABC-4 integral membrane protein family. FtsX subfamily.</text>
</comment>
<comment type="subcellular location">
    <subcellularLocation>
        <location evidence="1">Cell inner membrane</location>
        <topology evidence="1">Multi-pass membrane protein</topology>
    </subcellularLocation>
</comment>
<dbReference type="Pfam" id="PF18075">
    <property type="entry name" value="FtsX_ECD"/>
    <property type="match status" value="1"/>
</dbReference>
<dbReference type="Proteomes" id="UP000183926">
    <property type="component" value="Unassembled WGS sequence"/>
</dbReference>
<protein>
    <recommendedName>
        <fullName evidence="4 12">Cell division protein FtsX</fullName>
    </recommendedName>
</protein>
<evidence type="ECO:0000256" key="7">
    <source>
        <dbReference type="ARBA" id="ARBA00022618"/>
    </source>
</evidence>
<dbReference type="NCBIfam" id="TIGR00439">
    <property type="entry name" value="FtsX_Gneg"/>
    <property type="match status" value="1"/>
</dbReference>
<evidence type="ECO:0000313" key="17">
    <source>
        <dbReference type="Proteomes" id="UP000183926"/>
    </source>
</evidence>
<feature type="transmembrane region" description="Helical" evidence="13">
    <location>
        <begin position="21"/>
        <end position="47"/>
    </location>
</feature>
<evidence type="ECO:0000256" key="3">
    <source>
        <dbReference type="ARBA" id="ARBA00011160"/>
    </source>
</evidence>
<evidence type="ECO:0000256" key="2">
    <source>
        <dbReference type="ARBA" id="ARBA00007379"/>
    </source>
</evidence>
<dbReference type="PIRSF" id="PIRSF003097">
    <property type="entry name" value="FtsX"/>
    <property type="match status" value="1"/>
</dbReference>
<keyword evidence="10 12" id="KW-0472">Membrane</keyword>
<dbReference type="InterPro" id="IPR047590">
    <property type="entry name" value="FtsX_proteobact-type"/>
</dbReference>
<evidence type="ECO:0000256" key="11">
    <source>
        <dbReference type="ARBA" id="ARBA00023306"/>
    </source>
</evidence>
<dbReference type="PANTHER" id="PTHR47755:SF1">
    <property type="entry name" value="CELL DIVISION PROTEIN FTSX"/>
    <property type="match status" value="1"/>
</dbReference>
<keyword evidence="11 12" id="KW-0131">Cell cycle</keyword>
<evidence type="ECO:0000256" key="10">
    <source>
        <dbReference type="ARBA" id="ARBA00023136"/>
    </source>
</evidence>
<evidence type="ECO:0000256" key="12">
    <source>
        <dbReference type="PIRNR" id="PIRNR003097"/>
    </source>
</evidence>
<dbReference type="GO" id="GO:0051301">
    <property type="term" value="P:cell division"/>
    <property type="evidence" value="ECO:0007669"/>
    <property type="project" value="UniProtKB-KW"/>
</dbReference>
<evidence type="ECO:0000256" key="8">
    <source>
        <dbReference type="ARBA" id="ARBA00022692"/>
    </source>
</evidence>
<dbReference type="InterPro" id="IPR004513">
    <property type="entry name" value="FtsX"/>
</dbReference>
<keyword evidence="5 12" id="KW-1003">Cell membrane</keyword>
<dbReference type="InterPro" id="IPR040690">
    <property type="entry name" value="FtsX_ECD"/>
</dbReference>
<evidence type="ECO:0000259" key="15">
    <source>
        <dbReference type="Pfam" id="PF18075"/>
    </source>
</evidence>
<dbReference type="RefSeq" id="WP_074925778.1">
    <property type="nucleotide sequence ID" value="NZ_FPBL01000001.1"/>
</dbReference>
<dbReference type="Gene3D" id="3.30.70.3040">
    <property type="match status" value="1"/>
</dbReference>
<feature type="transmembrane region" description="Helical" evidence="13">
    <location>
        <begin position="170"/>
        <end position="191"/>
    </location>
</feature>
<keyword evidence="7 12" id="KW-0132">Cell division</keyword>
<feature type="transmembrane region" description="Helical" evidence="13">
    <location>
        <begin position="274"/>
        <end position="292"/>
    </location>
</feature>
<keyword evidence="9 13" id="KW-1133">Transmembrane helix</keyword>
<organism evidence="16 17">
    <name type="scientific">Nitrosomonas eutropha</name>
    <dbReference type="NCBI Taxonomy" id="916"/>
    <lineage>
        <taxon>Bacteria</taxon>
        <taxon>Pseudomonadati</taxon>
        <taxon>Pseudomonadota</taxon>
        <taxon>Betaproteobacteria</taxon>
        <taxon>Nitrosomonadales</taxon>
        <taxon>Nitrosomonadaceae</taxon>
        <taxon>Nitrosomonas</taxon>
    </lineage>
</organism>
<dbReference type="AlphaFoldDB" id="A0A1I7EUB6"/>
<evidence type="ECO:0000256" key="9">
    <source>
        <dbReference type="ARBA" id="ARBA00022989"/>
    </source>
</evidence>
<feature type="transmembrane region" description="Helical" evidence="13">
    <location>
        <begin position="222"/>
        <end position="245"/>
    </location>
</feature>
<proteinExistence type="inferred from homology"/>
<sequence length="306" mass="33985">MSSWLSQHGYALLRALRQLAAAPVTSLLSIIVFSIVLSLPTGIFILLENLREISGQATDTQQMTIMLDTAASQADVELINARLEKMPTIEGFQFISKEIALQELQQESGMAEVMHNLGQNPLPDVFVINLGHISANEIEKIQAMVQIWPRVAHVLVDTDWARKLDAMLDVGRLVVIMLASLFGVALVIVIFNTIRLQILTRHDEIELSKLIGATDSYIRRPFLYFGALQGAAGAALAWLLLYFAILKLNEALSELARLYATTFTLNHLSWRDSLILLLFSGALGWIGARWSVARHLSQIDHDSTIS</sequence>
<name>A0A1I7EUB6_9PROT</name>
<gene>
    <name evidence="16" type="ORF">SAMN05216339_10141</name>
</gene>
<dbReference type="GO" id="GO:0032153">
    <property type="term" value="C:cell division site"/>
    <property type="evidence" value="ECO:0007669"/>
    <property type="project" value="TreeGrafter"/>
</dbReference>
<evidence type="ECO:0000259" key="14">
    <source>
        <dbReference type="Pfam" id="PF02687"/>
    </source>
</evidence>
<keyword evidence="8 13" id="KW-0812">Transmembrane</keyword>
<evidence type="ECO:0000256" key="4">
    <source>
        <dbReference type="ARBA" id="ARBA00021907"/>
    </source>
</evidence>
<comment type="function">
    <text evidence="12">Part of the ABC transporter FtsEX involved in cellular division.</text>
</comment>